<sequence>MATSSSSSHSVGHALSCPIALVVSDLKLLDDGSVDVRLTPVFWVRLQFVNQFPLTIFCLSLFLVLATSLTILRPLLWNNTSKLCCLCRVGGSQGWICCVYMSVIMIF</sequence>
<evidence type="ECO:0000313" key="3">
    <source>
        <dbReference type="Proteomes" id="UP000823399"/>
    </source>
</evidence>
<organism evidence="2 3">
    <name type="scientific">Suillus discolor</name>
    <dbReference type="NCBI Taxonomy" id="1912936"/>
    <lineage>
        <taxon>Eukaryota</taxon>
        <taxon>Fungi</taxon>
        <taxon>Dikarya</taxon>
        <taxon>Basidiomycota</taxon>
        <taxon>Agaricomycotina</taxon>
        <taxon>Agaricomycetes</taxon>
        <taxon>Agaricomycetidae</taxon>
        <taxon>Boletales</taxon>
        <taxon>Suillineae</taxon>
        <taxon>Suillaceae</taxon>
        <taxon>Suillus</taxon>
    </lineage>
</organism>
<feature type="transmembrane region" description="Helical" evidence="1">
    <location>
        <begin position="52"/>
        <end position="72"/>
    </location>
</feature>
<dbReference type="Proteomes" id="UP000823399">
    <property type="component" value="Unassembled WGS sequence"/>
</dbReference>
<dbReference type="AlphaFoldDB" id="A0A9P7F8S1"/>
<accession>A0A9P7F8S1</accession>
<dbReference type="OrthoDB" id="2688256at2759"/>
<name>A0A9P7F8S1_9AGAM</name>
<evidence type="ECO:0000256" key="1">
    <source>
        <dbReference type="SAM" id="Phobius"/>
    </source>
</evidence>
<dbReference type="EMBL" id="JABBWM010000023">
    <property type="protein sequence ID" value="KAG2109621.1"/>
    <property type="molecule type" value="Genomic_DNA"/>
</dbReference>
<evidence type="ECO:0000313" key="2">
    <source>
        <dbReference type="EMBL" id="KAG2109621.1"/>
    </source>
</evidence>
<comment type="caution">
    <text evidence="2">The sequence shown here is derived from an EMBL/GenBank/DDBJ whole genome shotgun (WGS) entry which is preliminary data.</text>
</comment>
<reference evidence="2" key="1">
    <citation type="journal article" date="2020" name="New Phytol.">
        <title>Comparative genomics reveals dynamic genome evolution in host specialist ectomycorrhizal fungi.</title>
        <authorList>
            <person name="Lofgren L.A."/>
            <person name="Nguyen N.H."/>
            <person name="Vilgalys R."/>
            <person name="Ruytinx J."/>
            <person name="Liao H.L."/>
            <person name="Branco S."/>
            <person name="Kuo A."/>
            <person name="LaButti K."/>
            <person name="Lipzen A."/>
            <person name="Andreopoulos W."/>
            <person name="Pangilinan J."/>
            <person name="Riley R."/>
            <person name="Hundley H."/>
            <person name="Na H."/>
            <person name="Barry K."/>
            <person name="Grigoriev I.V."/>
            <person name="Stajich J.E."/>
            <person name="Kennedy P.G."/>
        </authorList>
    </citation>
    <scope>NUCLEOTIDE SEQUENCE</scope>
    <source>
        <strain evidence="2">FC423</strain>
    </source>
</reference>
<dbReference type="GeneID" id="64699405"/>
<proteinExistence type="predicted"/>
<keyword evidence="1" id="KW-0812">Transmembrane</keyword>
<keyword evidence="3" id="KW-1185">Reference proteome</keyword>
<gene>
    <name evidence="2" type="ORF">F5147DRAFT_691576</name>
</gene>
<protein>
    <submittedName>
        <fullName evidence="2">Uncharacterized protein</fullName>
    </submittedName>
</protein>
<keyword evidence="1" id="KW-0472">Membrane</keyword>
<dbReference type="RefSeq" id="XP_041293566.1">
    <property type="nucleotide sequence ID" value="XM_041437146.1"/>
</dbReference>
<keyword evidence="1" id="KW-1133">Transmembrane helix</keyword>